<feature type="transmembrane region" description="Helical" evidence="15">
    <location>
        <begin position="95"/>
        <end position="117"/>
    </location>
</feature>
<dbReference type="STRING" id="9823.ENSSSCP00000037106"/>
<sequence length="315" mass="35502">MGTPSLSEDSNNCSSSVSKFILLGFPYTWGIQILLFSIFSGTYILTLIGNLCIICAVRWDPQLQTPMYILLASFSFLEIWFITSTTKIISFSGCFLQFYFFFSLGTTETLFLSVMAFDRHLAICRPLHYPTVMTIQRCIRMGTCCWVCGFLYFPLPIYLISQLPFCCLNKIDHFICDPGPLIQLLCVAAPAIEIICAIYNSVLIFSTLIFITSSYILVIRVVLRVPSAEGQQKTFSTCSSHLAAVSLFYGSLMVVYVIPTAGSAAGKQKYVTLFYPVLTPLFNPLIYSLRNNEMKKALRKLFTTVRFSQRPGRNL</sequence>
<feature type="transmembrane region" description="Helical" evidence="15">
    <location>
        <begin position="138"/>
        <end position="160"/>
    </location>
</feature>
<dbReference type="GO" id="GO:0005886">
    <property type="term" value="C:plasma membrane"/>
    <property type="evidence" value="ECO:0007669"/>
    <property type="project" value="UniProtKB-SubCell"/>
</dbReference>
<evidence type="ECO:0000256" key="3">
    <source>
        <dbReference type="ARBA" id="ARBA00022475"/>
    </source>
</evidence>
<reference evidence="17" key="3">
    <citation type="submission" date="2025-09" db="UniProtKB">
        <authorList>
            <consortium name="Ensembl"/>
        </authorList>
    </citation>
    <scope>IDENTIFICATION</scope>
</reference>
<evidence type="ECO:0000256" key="5">
    <source>
        <dbReference type="ARBA" id="ARBA00022692"/>
    </source>
</evidence>
<keyword evidence="11 14" id="KW-0675">Receptor</keyword>
<evidence type="ECO:0000313" key="18">
    <source>
        <dbReference type="Proteomes" id="UP000008227"/>
    </source>
</evidence>
<dbReference type="InterPro" id="IPR050939">
    <property type="entry name" value="Olfactory_GPCR1"/>
</dbReference>
<evidence type="ECO:0000256" key="2">
    <source>
        <dbReference type="ARBA" id="ARBA00004651"/>
    </source>
</evidence>
<dbReference type="Ensembl" id="ENSSSCT00000052741.2">
    <property type="protein sequence ID" value="ENSSSCP00000037106.2"/>
    <property type="gene ID" value="ENSSSCG00000038952.3"/>
</dbReference>
<keyword evidence="13 14" id="KW-0807">Transducer</keyword>
<proteinExistence type="inferred from homology"/>
<feature type="transmembrane region" description="Helical" evidence="15">
    <location>
        <begin position="202"/>
        <end position="223"/>
    </location>
</feature>
<dbReference type="PROSITE" id="PS00237">
    <property type="entry name" value="G_PROTEIN_RECEP_F1_1"/>
    <property type="match status" value="1"/>
</dbReference>
<dbReference type="GO" id="GO:0004984">
    <property type="term" value="F:olfactory receptor activity"/>
    <property type="evidence" value="ECO:0007669"/>
    <property type="project" value="InterPro"/>
</dbReference>
<evidence type="ECO:0000256" key="6">
    <source>
        <dbReference type="ARBA" id="ARBA00022725"/>
    </source>
</evidence>
<feature type="domain" description="G-protein coupled receptors family 1 profile" evidence="16">
    <location>
        <begin position="49"/>
        <end position="287"/>
    </location>
</feature>
<reference evidence="17" key="1">
    <citation type="journal article" date="2020" name="Gigascience">
        <title>An improved pig reference genome sequence to enable pig genetics and genomics research.</title>
        <authorList>
            <person name="Warr A."/>
            <person name="Affara N."/>
            <person name="Aken B."/>
            <person name="Beiki H."/>
            <person name="Bickhart D.M."/>
            <person name="Billis K."/>
            <person name="Chow W."/>
            <person name="Eory L."/>
            <person name="Finlayson H.A."/>
            <person name="Flicek P."/>
            <person name="Giron C.G."/>
            <person name="Griffin D.K."/>
            <person name="Hall R."/>
            <person name="Hannum G."/>
            <person name="Hourlier T."/>
            <person name="Howe K."/>
            <person name="Hume D.A."/>
            <person name="Izuogu O."/>
            <person name="Kim K."/>
            <person name="Koren S."/>
            <person name="Liu H."/>
            <person name="Manchanda N."/>
            <person name="Martin F.J."/>
            <person name="Nonneman D.J."/>
            <person name="O'Connor R.E."/>
            <person name="Phillippy A.M."/>
            <person name="Rohrer G.A."/>
            <person name="Rosen B.D."/>
            <person name="Rund L.A."/>
            <person name="Sargent C.A."/>
            <person name="Schook L.B."/>
            <person name="Schroeder S.G."/>
            <person name="Schwartz A.S."/>
            <person name="Skinner B.M."/>
            <person name="Talbot R."/>
            <person name="Tseng E."/>
            <person name="Tuggle C.K."/>
            <person name="Watson M."/>
            <person name="Smith T.P.L."/>
            <person name="Archibald A.L."/>
        </authorList>
    </citation>
    <scope>NUCLEOTIDE SEQUENCE [LARGE SCALE GENOMIC DNA]</scope>
    <source>
        <strain evidence="17">Duroc</strain>
    </source>
</reference>
<dbReference type="SUPFAM" id="SSF81321">
    <property type="entry name" value="Family A G protein-coupled receptor-like"/>
    <property type="match status" value="1"/>
</dbReference>
<keyword evidence="12" id="KW-0325">Glycoprotein</keyword>
<dbReference type="GO" id="GO:0004930">
    <property type="term" value="F:G protein-coupled receptor activity"/>
    <property type="evidence" value="ECO:0007669"/>
    <property type="project" value="UniProtKB-KW"/>
</dbReference>
<evidence type="ECO:0000256" key="14">
    <source>
        <dbReference type="RuleBase" id="RU000688"/>
    </source>
</evidence>
<keyword evidence="7 15" id="KW-1133">Transmembrane helix</keyword>
<evidence type="ECO:0000256" key="9">
    <source>
        <dbReference type="ARBA" id="ARBA00023136"/>
    </source>
</evidence>
<comment type="similarity">
    <text evidence="14">Belongs to the G-protein coupled receptor 1 family.</text>
</comment>
<keyword evidence="10" id="KW-1015">Disulfide bond</keyword>
<keyword evidence="4 15" id="KW-0716">Sensory transduction</keyword>
<dbReference type="PRINTS" id="PR00245">
    <property type="entry name" value="OLFACTORYR"/>
</dbReference>
<dbReference type="PRINTS" id="PR00237">
    <property type="entry name" value="GPCRRHODOPSN"/>
</dbReference>
<comment type="subcellular location">
    <subcellularLocation>
        <location evidence="2 15">Cell membrane</location>
        <topology evidence="2 15">Multi-pass membrane protein</topology>
    </subcellularLocation>
</comment>
<feature type="transmembrane region" description="Helical" evidence="15">
    <location>
        <begin position="235"/>
        <end position="258"/>
    </location>
</feature>
<name>A0A286ZZH3_PIG</name>
<evidence type="ECO:0000313" key="17">
    <source>
        <dbReference type="Ensembl" id="ENSSSCP00000037106.2"/>
    </source>
</evidence>
<reference evidence="17" key="2">
    <citation type="submission" date="2025-08" db="UniProtKB">
        <authorList>
            <consortium name="Ensembl"/>
        </authorList>
    </citation>
    <scope>IDENTIFICATION</scope>
</reference>
<evidence type="ECO:0000256" key="1">
    <source>
        <dbReference type="ARBA" id="ARBA00003929"/>
    </source>
</evidence>
<dbReference type="FunFam" id="1.20.1070.10:FF:000001">
    <property type="entry name" value="Olfactory receptor"/>
    <property type="match status" value="1"/>
</dbReference>
<evidence type="ECO:0000256" key="13">
    <source>
        <dbReference type="ARBA" id="ARBA00023224"/>
    </source>
</evidence>
<dbReference type="PANTHER" id="PTHR24242">
    <property type="entry name" value="G-PROTEIN COUPLED RECEPTOR"/>
    <property type="match status" value="1"/>
</dbReference>
<protein>
    <recommendedName>
        <fullName evidence="15">Olfactory receptor</fullName>
    </recommendedName>
</protein>
<evidence type="ECO:0000256" key="10">
    <source>
        <dbReference type="ARBA" id="ARBA00023157"/>
    </source>
</evidence>
<organism evidence="17 18">
    <name type="scientific">Sus scrofa</name>
    <name type="common">Pig</name>
    <dbReference type="NCBI Taxonomy" id="9823"/>
    <lineage>
        <taxon>Eukaryota</taxon>
        <taxon>Metazoa</taxon>
        <taxon>Chordata</taxon>
        <taxon>Craniata</taxon>
        <taxon>Vertebrata</taxon>
        <taxon>Euteleostomi</taxon>
        <taxon>Mammalia</taxon>
        <taxon>Eutheria</taxon>
        <taxon>Laurasiatheria</taxon>
        <taxon>Artiodactyla</taxon>
        <taxon>Suina</taxon>
        <taxon>Suidae</taxon>
        <taxon>Sus</taxon>
    </lineage>
</organism>
<keyword evidence="5 14" id="KW-0812">Transmembrane</keyword>
<dbReference type="PANTHER" id="PTHR24242:SF369">
    <property type="entry name" value="OLFACTORY RECEPTOR"/>
    <property type="match status" value="1"/>
</dbReference>
<feature type="transmembrane region" description="Helical" evidence="15">
    <location>
        <begin position="68"/>
        <end position="89"/>
    </location>
</feature>
<evidence type="ECO:0000256" key="15">
    <source>
        <dbReference type="RuleBase" id="RU363047"/>
    </source>
</evidence>
<dbReference type="GeneTree" id="ENSGT00940000164344"/>
<evidence type="ECO:0000256" key="7">
    <source>
        <dbReference type="ARBA" id="ARBA00022989"/>
    </source>
</evidence>
<dbReference type="PROSITE" id="PS50262">
    <property type="entry name" value="G_PROTEIN_RECEP_F1_2"/>
    <property type="match status" value="1"/>
</dbReference>
<keyword evidence="9 15" id="KW-0472">Membrane</keyword>
<keyword evidence="3 15" id="KW-1003">Cell membrane</keyword>
<dbReference type="InterPro" id="IPR000276">
    <property type="entry name" value="GPCR_Rhodpsn"/>
</dbReference>
<evidence type="ECO:0000259" key="16">
    <source>
        <dbReference type="PROSITE" id="PS50262"/>
    </source>
</evidence>
<dbReference type="Proteomes" id="UP000008227">
    <property type="component" value="Unassembled WGS sequence"/>
</dbReference>
<feature type="transmembrane region" description="Helical" evidence="15">
    <location>
        <begin position="29"/>
        <end position="56"/>
    </location>
</feature>
<evidence type="ECO:0000256" key="12">
    <source>
        <dbReference type="ARBA" id="ARBA00023180"/>
    </source>
</evidence>
<feature type="transmembrane region" description="Helical" evidence="15">
    <location>
        <begin position="270"/>
        <end position="289"/>
    </location>
</feature>
<dbReference type="InParanoid" id="A0A286ZZH3"/>
<accession>A0A286ZZH3</accession>
<keyword evidence="8 14" id="KW-0297">G-protein coupled receptor</keyword>
<evidence type="ECO:0000256" key="11">
    <source>
        <dbReference type="ARBA" id="ARBA00023170"/>
    </source>
</evidence>
<dbReference type="InterPro" id="IPR000725">
    <property type="entry name" value="Olfact_rcpt"/>
</dbReference>
<dbReference type="AlphaFoldDB" id="A0A286ZZH3"/>
<dbReference type="InterPro" id="IPR017452">
    <property type="entry name" value="GPCR_Rhodpsn_7TM"/>
</dbReference>
<dbReference type="Gene3D" id="1.20.1070.10">
    <property type="entry name" value="Rhodopsin 7-helix transmembrane proteins"/>
    <property type="match status" value="1"/>
</dbReference>
<evidence type="ECO:0000256" key="8">
    <source>
        <dbReference type="ARBA" id="ARBA00023040"/>
    </source>
</evidence>
<keyword evidence="18" id="KW-1185">Reference proteome</keyword>
<dbReference type="Pfam" id="PF13853">
    <property type="entry name" value="7tm_4"/>
    <property type="match status" value="1"/>
</dbReference>
<evidence type="ECO:0000256" key="4">
    <source>
        <dbReference type="ARBA" id="ARBA00022606"/>
    </source>
</evidence>
<comment type="function">
    <text evidence="1">Putative odorant or sperm cell receptor.</text>
</comment>
<keyword evidence="6 15" id="KW-0552">Olfaction</keyword>